<evidence type="ECO:0000256" key="7">
    <source>
        <dbReference type="ARBA" id="ARBA00023136"/>
    </source>
</evidence>
<keyword evidence="4" id="KW-1003">Cell membrane</keyword>
<feature type="transmembrane region" description="Helical" evidence="8">
    <location>
        <begin position="98"/>
        <end position="115"/>
    </location>
</feature>
<evidence type="ECO:0000256" key="1">
    <source>
        <dbReference type="ARBA" id="ARBA00004651"/>
    </source>
</evidence>
<dbReference type="InterPro" id="IPR050189">
    <property type="entry name" value="MFS_Efflux_Transporters"/>
</dbReference>
<keyword evidence="11" id="KW-1185">Reference proteome</keyword>
<keyword evidence="6 8" id="KW-1133">Transmembrane helix</keyword>
<comment type="subcellular location">
    <subcellularLocation>
        <location evidence="1">Cell membrane</location>
        <topology evidence="1">Multi-pass membrane protein</topology>
    </subcellularLocation>
</comment>
<feature type="transmembrane region" description="Helical" evidence="8">
    <location>
        <begin position="65"/>
        <end position="86"/>
    </location>
</feature>
<evidence type="ECO:0000256" key="6">
    <source>
        <dbReference type="ARBA" id="ARBA00022989"/>
    </source>
</evidence>
<evidence type="ECO:0000256" key="3">
    <source>
        <dbReference type="ARBA" id="ARBA00022448"/>
    </source>
</evidence>
<evidence type="ECO:0000256" key="8">
    <source>
        <dbReference type="SAM" id="Phobius"/>
    </source>
</evidence>
<comment type="caution">
    <text evidence="10">The sequence shown here is derived from an EMBL/GenBank/DDBJ whole genome shotgun (WGS) entry which is preliminary data.</text>
</comment>
<dbReference type="NCBIfam" id="TIGR00710">
    <property type="entry name" value="efflux_Bcr_CflA"/>
    <property type="match status" value="1"/>
</dbReference>
<dbReference type="PANTHER" id="PTHR43124">
    <property type="entry name" value="PURINE EFFLUX PUMP PBUE"/>
    <property type="match status" value="1"/>
</dbReference>
<evidence type="ECO:0000256" key="5">
    <source>
        <dbReference type="ARBA" id="ARBA00022692"/>
    </source>
</evidence>
<feature type="transmembrane region" description="Helical" evidence="8">
    <location>
        <begin position="34"/>
        <end position="53"/>
    </location>
</feature>
<feature type="transmembrane region" description="Helical" evidence="8">
    <location>
        <begin position="241"/>
        <end position="261"/>
    </location>
</feature>
<keyword evidence="7 8" id="KW-0472">Membrane</keyword>
<evidence type="ECO:0000313" key="10">
    <source>
        <dbReference type="EMBL" id="MDQ0745931.1"/>
    </source>
</evidence>
<dbReference type="InterPro" id="IPR020846">
    <property type="entry name" value="MFS_dom"/>
</dbReference>
<dbReference type="PROSITE" id="PS50850">
    <property type="entry name" value="MFS"/>
    <property type="match status" value="1"/>
</dbReference>
<dbReference type="PROSITE" id="PS00216">
    <property type="entry name" value="SUGAR_TRANSPORT_1"/>
    <property type="match status" value="1"/>
</dbReference>
<dbReference type="Pfam" id="PF07690">
    <property type="entry name" value="MFS_1"/>
    <property type="match status" value="1"/>
</dbReference>
<dbReference type="RefSeq" id="WP_307173051.1">
    <property type="nucleotide sequence ID" value="NZ_JAUSYP010000001.1"/>
</dbReference>
<feature type="transmembrane region" description="Helical" evidence="8">
    <location>
        <begin position="332"/>
        <end position="353"/>
    </location>
</feature>
<feature type="transmembrane region" description="Helical" evidence="8">
    <location>
        <begin position="153"/>
        <end position="173"/>
    </location>
</feature>
<proteinExistence type="inferred from homology"/>
<organism evidence="10 11">
    <name type="scientific">Streptomyces africanus</name>
    <dbReference type="NCBI Taxonomy" id="231024"/>
    <lineage>
        <taxon>Bacteria</taxon>
        <taxon>Bacillati</taxon>
        <taxon>Actinomycetota</taxon>
        <taxon>Actinomycetes</taxon>
        <taxon>Kitasatosporales</taxon>
        <taxon>Streptomycetaceae</taxon>
        <taxon>Streptomyces</taxon>
    </lineage>
</organism>
<dbReference type="CDD" id="cd17320">
    <property type="entry name" value="MFS_MdfA_MDR_like"/>
    <property type="match status" value="1"/>
</dbReference>
<dbReference type="InterPro" id="IPR005829">
    <property type="entry name" value="Sugar_transporter_CS"/>
</dbReference>
<dbReference type="InterPro" id="IPR011701">
    <property type="entry name" value="MFS"/>
</dbReference>
<name>A0ABU0QEX2_9ACTN</name>
<evidence type="ECO:0000259" key="9">
    <source>
        <dbReference type="PROSITE" id="PS50850"/>
    </source>
</evidence>
<dbReference type="EMBL" id="JAUSYP010000001">
    <property type="protein sequence ID" value="MDQ0745931.1"/>
    <property type="molecule type" value="Genomic_DNA"/>
</dbReference>
<feature type="transmembrane region" description="Helical" evidence="8">
    <location>
        <begin position="268"/>
        <end position="291"/>
    </location>
</feature>
<feature type="domain" description="Major facilitator superfamily (MFS) profile" evidence="9">
    <location>
        <begin position="1"/>
        <end position="384"/>
    </location>
</feature>
<dbReference type="InterPro" id="IPR036259">
    <property type="entry name" value="MFS_trans_sf"/>
</dbReference>
<feature type="transmembrane region" description="Helical" evidence="8">
    <location>
        <begin position="297"/>
        <end position="320"/>
    </location>
</feature>
<accession>A0ABU0QEX2</accession>
<feature type="transmembrane region" description="Helical" evidence="8">
    <location>
        <begin position="359"/>
        <end position="379"/>
    </location>
</feature>
<reference evidence="10 11" key="1">
    <citation type="submission" date="2023-07" db="EMBL/GenBank/DDBJ databases">
        <title>Comparative genomics of wheat-associated soil bacteria to identify genetic determinants of phenazine resistance.</title>
        <authorList>
            <person name="Mouncey N."/>
        </authorList>
    </citation>
    <scope>NUCLEOTIDE SEQUENCE [LARGE SCALE GENOMIC DNA]</scope>
    <source>
        <strain evidence="10 11">B3I12</strain>
    </source>
</reference>
<gene>
    <name evidence="10" type="ORF">QF034_000162</name>
</gene>
<dbReference type="PANTHER" id="PTHR43124:SF3">
    <property type="entry name" value="CHLORAMPHENICOL EFFLUX PUMP RV0191"/>
    <property type="match status" value="1"/>
</dbReference>
<dbReference type="SUPFAM" id="SSF103473">
    <property type="entry name" value="MFS general substrate transporter"/>
    <property type="match status" value="1"/>
</dbReference>
<keyword evidence="5 8" id="KW-0812">Transmembrane</keyword>
<dbReference type="Gene3D" id="1.20.1720.10">
    <property type="entry name" value="Multidrug resistance protein D"/>
    <property type="match status" value="1"/>
</dbReference>
<feature type="transmembrane region" description="Helical" evidence="8">
    <location>
        <begin position="127"/>
        <end position="147"/>
    </location>
</feature>
<comment type="similarity">
    <text evidence="2">Belongs to the major facilitator superfamily. Bcr/CmlA family.</text>
</comment>
<evidence type="ECO:0000256" key="4">
    <source>
        <dbReference type="ARBA" id="ARBA00022475"/>
    </source>
</evidence>
<feature type="transmembrane region" description="Helical" evidence="8">
    <location>
        <begin position="202"/>
        <end position="221"/>
    </location>
</feature>
<dbReference type="Proteomes" id="UP001232755">
    <property type="component" value="Unassembled WGS sequence"/>
</dbReference>
<evidence type="ECO:0000256" key="2">
    <source>
        <dbReference type="ARBA" id="ARBA00006236"/>
    </source>
</evidence>
<evidence type="ECO:0000313" key="11">
    <source>
        <dbReference type="Proteomes" id="UP001232755"/>
    </source>
</evidence>
<dbReference type="InterPro" id="IPR004812">
    <property type="entry name" value="Efflux_drug-R_Bcr/CmlA"/>
</dbReference>
<keyword evidence="3" id="KW-0813">Transport</keyword>
<sequence>MVLAGLSGASPLATDMYVPALPDLARSLATDASGAQMSLTGFLAGIIVGQLVLGPLSDAVGRRPVLIGGSVLFTVFSAVCALAPTVEVLNTARVGQGIAGAAGIVVSRAVVADLYDDRELPLVFSRLGAITATAPVLAPLAGGALLLAVSWRYVFAVLALMGLLLSLGVWRWIPESHPPHARLTGGMTASLRAIAEVAAQRAILAPVLALACGGAAVFAYIAGTTFVFQDIYRLSPALSSLVYGVNAVGNMTGSLAYGHLAKRRTPEALLIISAALATTGAAALLLIQATTGSTTPLTWLCLLITISAFGIFFPAVITVAQSRGRAAPGATSALLGGSQFLFGAAASPLVGLFGTQSPAPMAAVMSSCLALGTLAAIATKRAHAS</sequence>
<protein>
    <submittedName>
        <fullName evidence="10">DHA1 family bicyclomycin/chloramphenicol resistance-like MFS transporter</fullName>
    </submittedName>
</protein>